<sequence>MAAATITADFTESMPSGLAGVKLTQTGTTSTYICPYFHHIVAVKGNNFTDNDGVAVSWSNTTKVITITTVGATDVVTLVIAGRG</sequence>
<gene>
    <name evidence="1" type="ORF">LCGC14_0598580</name>
</gene>
<dbReference type="EMBL" id="LAZR01000955">
    <property type="protein sequence ID" value="KKN53832.1"/>
    <property type="molecule type" value="Genomic_DNA"/>
</dbReference>
<organism evidence="1">
    <name type="scientific">marine sediment metagenome</name>
    <dbReference type="NCBI Taxonomy" id="412755"/>
    <lineage>
        <taxon>unclassified sequences</taxon>
        <taxon>metagenomes</taxon>
        <taxon>ecological metagenomes</taxon>
    </lineage>
</organism>
<evidence type="ECO:0000313" key="1">
    <source>
        <dbReference type="EMBL" id="KKN53832.1"/>
    </source>
</evidence>
<accession>A0A0F9RV48</accession>
<dbReference type="AlphaFoldDB" id="A0A0F9RV48"/>
<name>A0A0F9RV48_9ZZZZ</name>
<reference evidence="1" key="1">
    <citation type="journal article" date="2015" name="Nature">
        <title>Complex archaea that bridge the gap between prokaryotes and eukaryotes.</title>
        <authorList>
            <person name="Spang A."/>
            <person name="Saw J.H."/>
            <person name="Jorgensen S.L."/>
            <person name="Zaremba-Niedzwiedzka K."/>
            <person name="Martijn J."/>
            <person name="Lind A.E."/>
            <person name="van Eijk R."/>
            <person name="Schleper C."/>
            <person name="Guy L."/>
            <person name="Ettema T.J."/>
        </authorList>
    </citation>
    <scope>NUCLEOTIDE SEQUENCE</scope>
</reference>
<comment type="caution">
    <text evidence="1">The sequence shown here is derived from an EMBL/GenBank/DDBJ whole genome shotgun (WGS) entry which is preliminary data.</text>
</comment>
<protein>
    <submittedName>
        <fullName evidence="1">Uncharacterized protein</fullName>
    </submittedName>
</protein>
<proteinExistence type="predicted"/>